<dbReference type="SUPFAM" id="SSF55785">
    <property type="entry name" value="PYP-like sensor domain (PAS domain)"/>
    <property type="match status" value="4"/>
</dbReference>
<evidence type="ECO:0000313" key="9">
    <source>
        <dbReference type="EMBL" id="MDZ8118718.1"/>
    </source>
</evidence>
<evidence type="ECO:0000259" key="7">
    <source>
        <dbReference type="PROSITE" id="PS50112"/>
    </source>
</evidence>
<dbReference type="InterPro" id="IPR052162">
    <property type="entry name" value="Sensor_kinase/Photoreceptor"/>
</dbReference>
<dbReference type="InterPro" id="IPR013655">
    <property type="entry name" value="PAS_fold_3"/>
</dbReference>
<dbReference type="Proteomes" id="UP001290861">
    <property type="component" value="Unassembled WGS sequence"/>
</dbReference>
<keyword evidence="6" id="KW-0812">Transmembrane</keyword>
<dbReference type="Gene3D" id="3.30.450.20">
    <property type="entry name" value="PAS domain"/>
    <property type="match status" value="4"/>
</dbReference>
<organism evidence="9 10">
    <name type="scientific">Pontiella agarivorans</name>
    <dbReference type="NCBI Taxonomy" id="3038953"/>
    <lineage>
        <taxon>Bacteria</taxon>
        <taxon>Pseudomonadati</taxon>
        <taxon>Kiritimatiellota</taxon>
        <taxon>Kiritimatiellia</taxon>
        <taxon>Kiritimatiellales</taxon>
        <taxon>Pontiellaceae</taxon>
        <taxon>Pontiella</taxon>
    </lineage>
</organism>
<dbReference type="SMART" id="SM00091">
    <property type="entry name" value="PAS"/>
    <property type="match status" value="4"/>
</dbReference>
<dbReference type="PROSITE" id="PS50112">
    <property type="entry name" value="PAS"/>
    <property type="match status" value="2"/>
</dbReference>
<evidence type="ECO:0000259" key="8">
    <source>
        <dbReference type="PROSITE" id="PS50113"/>
    </source>
</evidence>
<dbReference type="EC" id="2.7.13.3" evidence="2"/>
<dbReference type="NCBIfam" id="TIGR00229">
    <property type="entry name" value="sensory_box"/>
    <property type="match status" value="3"/>
</dbReference>
<evidence type="ECO:0000256" key="2">
    <source>
        <dbReference type="ARBA" id="ARBA00012438"/>
    </source>
</evidence>
<dbReference type="Pfam" id="PF13426">
    <property type="entry name" value="PAS_9"/>
    <property type="match status" value="1"/>
</dbReference>
<keyword evidence="4" id="KW-0808">Transferase</keyword>
<feature type="domain" description="PAS" evidence="7">
    <location>
        <begin position="203"/>
        <end position="273"/>
    </location>
</feature>
<feature type="transmembrane region" description="Helical" evidence="6">
    <location>
        <begin position="53"/>
        <end position="75"/>
    </location>
</feature>
<reference evidence="9 10" key="1">
    <citation type="journal article" date="2024" name="Appl. Environ. Microbiol.">
        <title>Pontiella agarivorans sp. nov., a novel marine anaerobic bacterium capable of degrading macroalgal polysaccharides and fixing nitrogen.</title>
        <authorList>
            <person name="Liu N."/>
            <person name="Kivenson V."/>
            <person name="Peng X."/>
            <person name="Cui Z."/>
            <person name="Lankiewicz T.S."/>
            <person name="Gosselin K.M."/>
            <person name="English C.J."/>
            <person name="Blair E.M."/>
            <person name="O'Malley M.A."/>
            <person name="Valentine D.L."/>
        </authorList>
    </citation>
    <scope>NUCLEOTIDE SEQUENCE [LARGE SCALE GENOMIC DNA]</scope>
    <source>
        <strain evidence="9 10">NLcol2</strain>
    </source>
</reference>
<evidence type="ECO:0000256" key="4">
    <source>
        <dbReference type="ARBA" id="ARBA00022679"/>
    </source>
</evidence>
<evidence type="ECO:0000256" key="3">
    <source>
        <dbReference type="ARBA" id="ARBA00022553"/>
    </source>
</evidence>
<dbReference type="InterPro" id="IPR000700">
    <property type="entry name" value="PAS-assoc_C"/>
</dbReference>
<gene>
    <name evidence="9" type="ORF">P9H32_08755</name>
</gene>
<dbReference type="SMART" id="SM00086">
    <property type="entry name" value="PAC"/>
    <property type="match status" value="3"/>
</dbReference>
<comment type="caution">
    <text evidence="9">The sequence shown here is derived from an EMBL/GenBank/DDBJ whole genome shotgun (WGS) entry which is preliminary data.</text>
</comment>
<dbReference type="Pfam" id="PF08448">
    <property type="entry name" value="PAS_4"/>
    <property type="match status" value="1"/>
</dbReference>
<evidence type="ECO:0000256" key="6">
    <source>
        <dbReference type="SAM" id="Phobius"/>
    </source>
</evidence>
<dbReference type="InterPro" id="IPR001610">
    <property type="entry name" value="PAC"/>
</dbReference>
<accession>A0ABU5MWX6</accession>
<keyword evidence="6" id="KW-0472">Membrane</keyword>
<dbReference type="RefSeq" id="WP_322608516.1">
    <property type="nucleotide sequence ID" value="NZ_JARVCO010000010.1"/>
</dbReference>
<protein>
    <recommendedName>
        <fullName evidence="2">histidine kinase</fullName>
        <ecNumber evidence="2">2.7.13.3</ecNumber>
    </recommendedName>
</protein>
<keyword evidence="10" id="KW-1185">Reference proteome</keyword>
<dbReference type="InterPro" id="IPR000014">
    <property type="entry name" value="PAS"/>
</dbReference>
<dbReference type="Pfam" id="PF08447">
    <property type="entry name" value="PAS_3"/>
    <property type="match status" value="2"/>
</dbReference>
<dbReference type="PROSITE" id="PS50113">
    <property type="entry name" value="PAC"/>
    <property type="match status" value="1"/>
</dbReference>
<proteinExistence type="predicted"/>
<comment type="catalytic activity">
    <reaction evidence="1">
        <text>ATP + protein L-histidine = ADP + protein N-phospho-L-histidine.</text>
        <dbReference type="EC" id="2.7.13.3"/>
    </reaction>
</comment>
<keyword evidence="6" id="KW-1133">Transmembrane helix</keyword>
<keyword evidence="3" id="KW-0597">Phosphoprotein</keyword>
<feature type="domain" description="PAC" evidence="8">
    <location>
        <begin position="157"/>
        <end position="209"/>
    </location>
</feature>
<dbReference type="PANTHER" id="PTHR43304">
    <property type="entry name" value="PHYTOCHROME-LIKE PROTEIN CPH1"/>
    <property type="match status" value="1"/>
</dbReference>
<sequence>MCGKAVGRLVDIEESRVSDGWISVPGYLQARAAGPFKSIADVSFGEYARSHRVTVAVLCVIIVLLSVSGLLAFYLNRRLRISRARLDLALSVGGIGVWELDLEKDRLIWDDRMYEIFGVARGDFGGTYSSSLNYIHPDDVEKTSGELIKRWNSSDPFKTSFRINRPDGQVRHIAVYGKVVQMAKGKPQRIIGCNQDVTDQVRNEQALNSFFEQSTNLHLIAGFDGIIQRINTGWEMVLGRTSEELEGSVFLDLVHPEDRDATLHEMERLAAGESVDHFENRYRHRNGEYRTIEWSSVATAEDGLVFAAAKDVTDRKRAEQLAQAALDALTANIAILDHEGRFLAVNRMWKDFAEKNGTPPESYAVGSSYFAFKERVGDEEAREVDHFVRGLRAVLSNSKTTFSMEYSCRLDGGERWFAVHVSAFPATDDSRIVVAHMDITEQHVALEALRRREKEFRLLADTLPLAIYLISGDERICEYLNPAFTGITGYTMEDVPCADEVYRRLFPNEDYRSRQVAEWQRRIEAAKETDRPVEPLETEIVCKDGGRRIVEWGYVLIGPKTYAYARDLTEQKKARSVLEDYTRSLERFNRASTGRELRMVELKKEINSLRKQLGQDELYTIYSGR</sequence>
<dbReference type="EMBL" id="JARVCO010000010">
    <property type="protein sequence ID" value="MDZ8118718.1"/>
    <property type="molecule type" value="Genomic_DNA"/>
</dbReference>
<dbReference type="PANTHER" id="PTHR43304:SF1">
    <property type="entry name" value="PAC DOMAIN-CONTAINING PROTEIN"/>
    <property type="match status" value="1"/>
</dbReference>
<evidence type="ECO:0000313" key="10">
    <source>
        <dbReference type="Proteomes" id="UP001290861"/>
    </source>
</evidence>
<name>A0ABU5MWX6_9BACT</name>
<evidence type="ECO:0000256" key="5">
    <source>
        <dbReference type="ARBA" id="ARBA00022777"/>
    </source>
</evidence>
<evidence type="ECO:0000256" key="1">
    <source>
        <dbReference type="ARBA" id="ARBA00000085"/>
    </source>
</evidence>
<feature type="domain" description="PAS" evidence="7">
    <location>
        <begin position="452"/>
        <end position="526"/>
    </location>
</feature>
<dbReference type="CDD" id="cd00130">
    <property type="entry name" value="PAS"/>
    <property type="match status" value="2"/>
</dbReference>
<dbReference type="InterPro" id="IPR035965">
    <property type="entry name" value="PAS-like_dom_sf"/>
</dbReference>
<keyword evidence="5" id="KW-0418">Kinase</keyword>
<dbReference type="Gene3D" id="2.10.70.100">
    <property type="match status" value="1"/>
</dbReference>
<dbReference type="InterPro" id="IPR013656">
    <property type="entry name" value="PAS_4"/>
</dbReference>